<gene>
    <name evidence="1" type="ORF">PR048_004698</name>
</gene>
<proteinExistence type="predicted"/>
<evidence type="ECO:0008006" key="3">
    <source>
        <dbReference type="Google" id="ProtNLM"/>
    </source>
</evidence>
<comment type="caution">
    <text evidence="1">The sequence shown here is derived from an EMBL/GenBank/DDBJ whole genome shotgun (WGS) entry which is preliminary data.</text>
</comment>
<keyword evidence="2" id="KW-1185">Reference proteome</keyword>
<reference evidence="1 2" key="1">
    <citation type="submission" date="2023-02" db="EMBL/GenBank/DDBJ databases">
        <title>LHISI_Scaffold_Assembly.</title>
        <authorList>
            <person name="Stuart O.P."/>
            <person name="Cleave R."/>
            <person name="Magrath M.J.L."/>
            <person name="Mikheyev A.S."/>
        </authorList>
    </citation>
    <scope>NUCLEOTIDE SEQUENCE [LARGE SCALE GENOMIC DNA]</scope>
    <source>
        <strain evidence="1">Daus_M_001</strain>
        <tissue evidence="1">Leg muscle</tissue>
    </source>
</reference>
<dbReference type="PANTHER" id="PTHR33198">
    <property type="entry name" value="ANK_REP_REGION DOMAIN-CONTAINING PROTEIN-RELATED"/>
    <property type="match status" value="1"/>
</dbReference>
<sequence>MDSLIKPIKKLRRDCDVAKNWLQWRKKFKYYHEAVGSASLLGLRQIALLVCLMGNDAEDFYKSFTFGEKEVKTLEVVLNKFDAFFLPRRNLIYKSQIFFTCSQREGQTFDTYLAELRKKSSNM</sequence>
<name>A0ABQ9I817_9NEOP</name>
<organism evidence="1 2">
    <name type="scientific">Dryococelus australis</name>
    <dbReference type="NCBI Taxonomy" id="614101"/>
    <lineage>
        <taxon>Eukaryota</taxon>
        <taxon>Metazoa</taxon>
        <taxon>Ecdysozoa</taxon>
        <taxon>Arthropoda</taxon>
        <taxon>Hexapoda</taxon>
        <taxon>Insecta</taxon>
        <taxon>Pterygota</taxon>
        <taxon>Neoptera</taxon>
        <taxon>Polyneoptera</taxon>
        <taxon>Phasmatodea</taxon>
        <taxon>Verophasmatodea</taxon>
        <taxon>Anareolatae</taxon>
        <taxon>Phasmatidae</taxon>
        <taxon>Eurycanthinae</taxon>
        <taxon>Dryococelus</taxon>
    </lineage>
</organism>
<protein>
    <recommendedName>
        <fullName evidence="3">Retrotransposon gag domain-containing protein</fullName>
    </recommendedName>
</protein>
<accession>A0ABQ9I817</accession>
<evidence type="ECO:0000313" key="1">
    <source>
        <dbReference type="EMBL" id="KAJ8892118.1"/>
    </source>
</evidence>
<evidence type="ECO:0000313" key="2">
    <source>
        <dbReference type="Proteomes" id="UP001159363"/>
    </source>
</evidence>
<dbReference type="Proteomes" id="UP001159363">
    <property type="component" value="Chromosome 2"/>
</dbReference>
<dbReference type="EMBL" id="JARBHB010000002">
    <property type="protein sequence ID" value="KAJ8892118.1"/>
    <property type="molecule type" value="Genomic_DNA"/>
</dbReference>